<dbReference type="InterPro" id="IPR017853">
    <property type="entry name" value="GH"/>
</dbReference>
<evidence type="ECO:0000313" key="4">
    <source>
        <dbReference type="Proteomes" id="UP000807306"/>
    </source>
</evidence>
<dbReference type="Pfam" id="PF16862">
    <property type="entry name" value="Glyco_hydro_79C"/>
    <property type="match status" value="1"/>
</dbReference>
<protein>
    <recommendedName>
        <fullName evidence="2">Beta-glucuronidase C-terminal domain-containing protein</fullName>
    </recommendedName>
</protein>
<proteinExistence type="predicted"/>
<dbReference type="AlphaFoldDB" id="A0A9P6ENN5"/>
<evidence type="ECO:0000313" key="3">
    <source>
        <dbReference type="EMBL" id="KAF9532530.1"/>
    </source>
</evidence>
<comment type="caution">
    <text evidence="3">The sequence shown here is derived from an EMBL/GenBank/DDBJ whole genome shotgun (WGS) entry which is preliminary data.</text>
</comment>
<organism evidence="3 4">
    <name type="scientific">Crepidotus variabilis</name>
    <dbReference type="NCBI Taxonomy" id="179855"/>
    <lineage>
        <taxon>Eukaryota</taxon>
        <taxon>Fungi</taxon>
        <taxon>Dikarya</taxon>
        <taxon>Basidiomycota</taxon>
        <taxon>Agaricomycotina</taxon>
        <taxon>Agaricomycetes</taxon>
        <taxon>Agaricomycetidae</taxon>
        <taxon>Agaricales</taxon>
        <taxon>Agaricineae</taxon>
        <taxon>Crepidotaceae</taxon>
        <taxon>Crepidotus</taxon>
    </lineage>
</organism>
<evidence type="ECO:0000256" key="1">
    <source>
        <dbReference type="SAM" id="SignalP"/>
    </source>
</evidence>
<keyword evidence="4" id="KW-1185">Reference proteome</keyword>
<dbReference type="OrthoDB" id="2831684at2759"/>
<gene>
    <name evidence="3" type="ORF">CPB83DRAFT_625886</name>
</gene>
<feature type="signal peptide" evidence="1">
    <location>
        <begin position="1"/>
        <end position="18"/>
    </location>
</feature>
<dbReference type="SUPFAM" id="SSF51445">
    <property type="entry name" value="(Trans)glycosidases"/>
    <property type="match status" value="1"/>
</dbReference>
<dbReference type="PANTHER" id="PTHR36183">
    <property type="entry name" value="BETA-GLUCURONIDASE"/>
    <property type="match status" value="1"/>
</dbReference>
<dbReference type="PANTHER" id="PTHR36183:SF2">
    <property type="entry name" value="BETA-GLUCURONIDASE C-TERMINAL DOMAIN-CONTAINING PROTEIN"/>
    <property type="match status" value="1"/>
</dbReference>
<dbReference type="Proteomes" id="UP000807306">
    <property type="component" value="Unassembled WGS sequence"/>
</dbReference>
<sequence length="592" mass="64353">MLAHIAVLALITLKSAYGLDNLKLKGPATIPADASSRLHPALASFSIETAFFQDFFGNTTNPNQLSLNLLSHLKDRTGIAPEIRIGGITADSTYWKPEQNAALVNFVDSTGALHNTTIGPEFWKIIQLLPDSTKITMNLDLHDLDYQGALSMAQATLKGLKRDQLATFEIGNEPDHYLSFTPANYTAIWSKWAKDISTALQIPGPRWQVAATAEDPLWPYGTATANSQLGCASALAAGANKDNIVKYCSEHTYQYSVCDPPRIRVATLPNLVNHTRLAMYLDLWQPRIKTVRQQLGDDSFLIGEYNSVSCSGKDGVSNTFGQALWLLDTTFYAASINVSRLYIHQGGPLALQSSTQLNHGGLSFYDMWYPVQNTNGPIQVFPSYHTYLFIAEALGYSKTLHISNIYPGRQSNGSTITTALGDQSAGQLVVYGFWDESDKTHPAKLALLNMQIWNETMTGQRPATQFDISNHLTSKNASYIVRRLQAPGADVKDGTKVTWAGQTYSGLATAGGLPDGTARGDYKEEHATGGVITVAASEAVLVIQGSDLHDSSSVNASSNSSHSSKNSSELVKGGNFIWGLLGVLLFYGWTMI</sequence>
<dbReference type="InterPro" id="IPR052974">
    <property type="entry name" value="GH79_Enzymes"/>
</dbReference>
<dbReference type="Gene3D" id="3.20.20.80">
    <property type="entry name" value="Glycosidases"/>
    <property type="match status" value="1"/>
</dbReference>
<dbReference type="InterPro" id="IPR031728">
    <property type="entry name" value="GlcAase_C"/>
</dbReference>
<evidence type="ECO:0000259" key="2">
    <source>
        <dbReference type="Pfam" id="PF16862"/>
    </source>
</evidence>
<feature type="domain" description="Beta-glucuronidase C-terminal" evidence="2">
    <location>
        <begin position="431"/>
        <end position="541"/>
    </location>
</feature>
<dbReference type="EMBL" id="MU157831">
    <property type="protein sequence ID" value="KAF9532530.1"/>
    <property type="molecule type" value="Genomic_DNA"/>
</dbReference>
<keyword evidence="1" id="KW-0732">Signal</keyword>
<name>A0A9P6ENN5_9AGAR</name>
<accession>A0A9P6ENN5</accession>
<feature type="chain" id="PRO_5040136544" description="Beta-glucuronidase C-terminal domain-containing protein" evidence="1">
    <location>
        <begin position="19"/>
        <end position="592"/>
    </location>
</feature>
<reference evidence="3" key="1">
    <citation type="submission" date="2020-11" db="EMBL/GenBank/DDBJ databases">
        <authorList>
            <consortium name="DOE Joint Genome Institute"/>
            <person name="Ahrendt S."/>
            <person name="Riley R."/>
            <person name="Andreopoulos W."/>
            <person name="Labutti K."/>
            <person name="Pangilinan J."/>
            <person name="Ruiz-Duenas F.J."/>
            <person name="Barrasa J.M."/>
            <person name="Sanchez-Garcia M."/>
            <person name="Camarero S."/>
            <person name="Miyauchi S."/>
            <person name="Serrano A."/>
            <person name="Linde D."/>
            <person name="Babiker R."/>
            <person name="Drula E."/>
            <person name="Ayuso-Fernandez I."/>
            <person name="Pacheco R."/>
            <person name="Padilla G."/>
            <person name="Ferreira P."/>
            <person name="Barriuso J."/>
            <person name="Kellner H."/>
            <person name="Castanera R."/>
            <person name="Alfaro M."/>
            <person name="Ramirez L."/>
            <person name="Pisabarro A.G."/>
            <person name="Kuo A."/>
            <person name="Tritt A."/>
            <person name="Lipzen A."/>
            <person name="He G."/>
            <person name="Yan M."/>
            <person name="Ng V."/>
            <person name="Cullen D."/>
            <person name="Martin F."/>
            <person name="Rosso M.-N."/>
            <person name="Henrissat B."/>
            <person name="Hibbett D."/>
            <person name="Martinez A.T."/>
            <person name="Grigoriev I.V."/>
        </authorList>
    </citation>
    <scope>NUCLEOTIDE SEQUENCE</scope>
    <source>
        <strain evidence="3">CBS 506.95</strain>
    </source>
</reference>